<comment type="caution">
    <text evidence="3">The sequence shown here is derived from an EMBL/GenBank/DDBJ whole genome shotgun (WGS) entry which is preliminary data.</text>
</comment>
<protein>
    <recommendedName>
        <fullName evidence="2">Poly(A) RNA polymerase mitochondrial-like central palm domain-containing protein</fullName>
    </recommendedName>
</protein>
<evidence type="ECO:0000313" key="4">
    <source>
        <dbReference type="Proteomes" id="UP001189429"/>
    </source>
</evidence>
<evidence type="ECO:0000313" key="3">
    <source>
        <dbReference type="EMBL" id="CAK0887018.1"/>
    </source>
</evidence>
<name>A0ABN9WNC3_9DINO</name>
<organism evidence="3 4">
    <name type="scientific">Prorocentrum cordatum</name>
    <dbReference type="NCBI Taxonomy" id="2364126"/>
    <lineage>
        <taxon>Eukaryota</taxon>
        <taxon>Sar</taxon>
        <taxon>Alveolata</taxon>
        <taxon>Dinophyceae</taxon>
        <taxon>Prorocentrales</taxon>
        <taxon>Prorocentraceae</taxon>
        <taxon>Prorocentrum</taxon>
    </lineage>
</organism>
<dbReference type="InterPro" id="IPR054708">
    <property type="entry name" value="MTPAP-like_central"/>
</dbReference>
<accession>A0ABN9WNC3</accession>
<proteinExistence type="predicted"/>
<dbReference type="EMBL" id="CAUYUJ010018885">
    <property type="protein sequence ID" value="CAK0887018.1"/>
    <property type="molecule type" value="Genomic_DNA"/>
</dbReference>
<dbReference type="Pfam" id="PF22600">
    <property type="entry name" value="MTPAP-like_central"/>
    <property type="match status" value="1"/>
</dbReference>
<feature type="region of interest" description="Disordered" evidence="1">
    <location>
        <begin position="80"/>
        <end position="104"/>
    </location>
</feature>
<evidence type="ECO:0000259" key="2">
    <source>
        <dbReference type="Pfam" id="PF22600"/>
    </source>
</evidence>
<gene>
    <name evidence="3" type="ORF">PCOR1329_LOCUS68212</name>
</gene>
<dbReference type="InterPro" id="IPR043519">
    <property type="entry name" value="NT_sf"/>
</dbReference>
<keyword evidence="4" id="KW-1185">Reference proteome</keyword>
<evidence type="ECO:0000256" key="1">
    <source>
        <dbReference type="SAM" id="MobiDB-lite"/>
    </source>
</evidence>
<dbReference type="Proteomes" id="UP001189429">
    <property type="component" value="Unassembled WGS sequence"/>
</dbReference>
<dbReference type="Gene3D" id="3.30.460.10">
    <property type="entry name" value="Beta Polymerase, domain 2"/>
    <property type="match status" value="1"/>
</dbReference>
<sequence length="104" mass="11665">ERFFGLPQQAESVIADAVERIERCAKVCVAPSATVHAFGSTVNGFGEKTSDLDVLVAVDEQELTYYLSFVHWHQKGRRYAEAQRRSDGVAARAPRALESRTWPR</sequence>
<feature type="domain" description="Poly(A) RNA polymerase mitochondrial-like central palm" evidence="2">
    <location>
        <begin position="9"/>
        <end position="75"/>
    </location>
</feature>
<reference evidence="3" key="1">
    <citation type="submission" date="2023-10" db="EMBL/GenBank/DDBJ databases">
        <authorList>
            <person name="Chen Y."/>
            <person name="Shah S."/>
            <person name="Dougan E. K."/>
            <person name="Thang M."/>
            <person name="Chan C."/>
        </authorList>
    </citation>
    <scope>NUCLEOTIDE SEQUENCE [LARGE SCALE GENOMIC DNA]</scope>
</reference>
<feature type="non-terminal residue" evidence="3">
    <location>
        <position position="1"/>
    </location>
</feature>
<dbReference type="SUPFAM" id="SSF81301">
    <property type="entry name" value="Nucleotidyltransferase"/>
    <property type="match status" value="1"/>
</dbReference>